<comment type="caution">
    <text evidence="2">The sequence shown here is derived from an EMBL/GenBank/DDBJ whole genome shotgun (WGS) entry which is preliminary data.</text>
</comment>
<sequence length="121" mass="12919">MSVVGAFDYKVFWCLGPSSAAAVARLRFPYSVQVAVESFLVLGSNFTNSFHSPNLYHGPKAITPSQPTPRKLPPTTAAAQRYEHSSSLPSSISSTFSIYNEVGAIKAPSWPGSSATTSPHD</sequence>
<evidence type="ECO:0000256" key="1">
    <source>
        <dbReference type="SAM" id="MobiDB-lite"/>
    </source>
</evidence>
<dbReference type="AlphaFoldDB" id="A8NPT7"/>
<name>A8NPT7_COPC7</name>
<dbReference type="EMBL" id="AACS02000008">
    <property type="protein sequence ID" value="EAU86366.1"/>
    <property type="molecule type" value="Genomic_DNA"/>
</dbReference>
<dbReference type="Proteomes" id="UP000001861">
    <property type="component" value="Unassembled WGS sequence"/>
</dbReference>
<evidence type="ECO:0000313" key="2">
    <source>
        <dbReference type="EMBL" id="EAU86366.1"/>
    </source>
</evidence>
<keyword evidence="3" id="KW-1185">Reference proteome</keyword>
<proteinExistence type="predicted"/>
<dbReference type="KEGG" id="cci:CC1G_05360"/>
<accession>A8NPT7</accession>
<dbReference type="VEuPathDB" id="FungiDB:CC1G_05360"/>
<gene>
    <name evidence="2" type="ORF">CC1G_05360</name>
</gene>
<protein>
    <submittedName>
        <fullName evidence="2">Uncharacterized protein</fullName>
    </submittedName>
</protein>
<organism evidence="2 3">
    <name type="scientific">Coprinopsis cinerea (strain Okayama-7 / 130 / ATCC MYA-4618 / FGSC 9003)</name>
    <name type="common">Inky cap fungus</name>
    <name type="synonym">Hormographiella aspergillata</name>
    <dbReference type="NCBI Taxonomy" id="240176"/>
    <lineage>
        <taxon>Eukaryota</taxon>
        <taxon>Fungi</taxon>
        <taxon>Dikarya</taxon>
        <taxon>Basidiomycota</taxon>
        <taxon>Agaricomycotina</taxon>
        <taxon>Agaricomycetes</taxon>
        <taxon>Agaricomycetidae</taxon>
        <taxon>Agaricales</taxon>
        <taxon>Agaricineae</taxon>
        <taxon>Psathyrellaceae</taxon>
        <taxon>Coprinopsis</taxon>
    </lineage>
</organism>
<dbReference type="InParanoid" id="A8NPT7"/>
<feature type="region of interest" description="Disordered" evidence="1">
    <location>
        <begin position="57"/>
        <end position="92"/>
    </location>
</feature>
<evidence type="ECO:0000313" key="3">
    <source>
        <dbReference type="Proteomes" id="UP000001861"/>
    </source>
</evidence>
<reference evidence="2 3" key="1">
    <citation type="journal article" date="2010" name="Proc. Natl. Acad. Sci. U.S.A.">
        <title>Insights into evolution of multicellular fungi from the assembled chromosomes of the mushroom Coprinopsis cinerea (Coprinus cinereus).</title>
        <authorList>
            <person name="Stajich J.E."/>
            <person name="Wilke S.K."/>
            <person name="Ahren D."/>
            <person name="Au C.H."/>
            <person name="Birren B.W."/>
            <person name="Borodovsky M."/>
            <person name="Burns C."/>
            <person name="Canback B."/>
            <person name="Casselton L.A."/>
            <person name="Cheng C.K."/>
            <person name="Deng J."/>
            <person name="Dietrich F.S."/>
            <person name="Fargo D.C."/>
            <person name="Farman M.L."/>
            <person name="Gathman A.C."/>
            <person name="Goldberg J."/>
            <person name="Guigo R."/>
            <person name="Hoegger P.J."/>
            <person name="Hooker J.B."/>
            <person name="Huggins A."/>
            <person name="James T.Y."/>
            <person name="Kamada T."/>
            <person name="Kilaru S."/>
            <person name="Kodira C."/>
            <person name="Kues U."/>
            <person name="Kupfer D."/>
            <person name="Kwan H.S."/>
            <person name="Lomsadze A."/>
            <person name="Li W."/>
            <person name="Lilly W.W."/>
            <person name="Ma L.J."/>
            <person name="Mackey A.J."/>
            <person name="Manning G."/>
            <person name="Martin F."/>
            <person name="Muraguchi H."/>
            <person name="Natvig D.O."/>
            <person name="Palmerini H."/>
            <person name="Ramesh M.A."/>
            <person name="Rehmeyer C.J."/>
            <person name="Roe B.A."/>
            <person name="Shenoy N."/>
            <person name="Stanke M."/>
            <person name="Ter-Hovhannisyan V."/>
            <person name="Tunlid A."/>
            <person name="Velagapudi R."/>
            <person name="Vision T.J."/>
            <person name="Zeng Q."/>
            <person name="Zolan M.E."/>
            <person name="Pukkila P.J."/>
        </authorList>
    </citation>
    <scope>NUCLEOTIDE SEQUENCE [LARGE SCALE GENOMIC DNA]</scope>
    <source>
        <strain evidence="3">Okayama-7 / 130 / ATCC MYA-4618 / FGSC 9003</strain>
    </source>
</reference>
<dbReference type="RefSeq" id="XP_001835398.1">
    <property type="nucleotide sequence ID" value="XM_001835346.1"/>
</dbReference>
<dbReference type="GeneID" id="6011930"/>